<name>A0ABV1AAU9_9TELE</name>
<feature type="region of interest" description="Disordered" evidence="1">
    <location>
        <begin position="1"/>
        <end position="48"/>
    </location>
</feature>
<accession>A0ABV1AAU9</accession>
<feature type="non-terminal residue" evidence="2">
    <location>
        <position position="1"/>
    </location>
</feature>
<dbReference type="EMBL" id="JAHRIP010087088">
    <property type="protein sequence ID" value="MEQ2315699.1"/>
    <property type="molecule type" value="Genomic_DNA"/>
</dbReference>
<sequence>DQAFSWQSVRTHHQVSLAELCPPSDGQTRSDHRGSRRSPAKPPLGPDSVAISLADRTSLLLAPAPDPCPVLTISTELNKLPKRSQLSGCLLHVGQVGLKNYDNYRISKAPLYSSNIKISIGH</sequence>
<gene>
    <name evidence="2" type="ORF">AMECASPLE_025127</name>
</gene>
<organism evidence="2 3">
    <name type="scientific">Ameca splendens</name>
    <dbReference type="NCBI Taxonomy" id="208324"/>
    <lineage>
        <taxon>Eukaryota</taxon>
        <taxon>Metazoa</taxon>
        <taxon>Chordata</taxon>
        <taxon>Craniata</taxon>
        <taxon>Vertebrata</taxon>
        <taxon>Euteleostomi</taxon>
        <taxon>Actinopterygii</taxon>
        <taxon>Neopterygii</taxon>
        <taxon>Teleostei</taxon>
        <taxon>Neoteleostei</taxon>
        <taxon>Acanthomorphata</taxon>
        <taxon>Ovalentaria</taxon>
        <taxon>Atherinomorphae</taxon>
        <taxon>Cyprinodontiformes</taxon>
        <taxon>Goodeidae</taxon>
        <taxon>Ameca</taxon>
    </lineage>
</organism>
<dbReference type="Proteomes" id="UP001469553">
    <property type="component" value="Unassembled WGS sequence"/>
</dbReference>
<evidence type="ECO:0000256" key="1">
    <source>
        <dbReference type="SAM" id="MobiDB-lite"/>
    </source>
</evidence>
<evidence type="ECO:0000313" key="2">
    <source>
        <dbReference type="EMBL" id="MEQ2315699.1"/>
    </source>
</evidence>
<keyword evidence="3" id="KW-1185">Reference proteome</keyword>
<proteinExistence type="predicted"/>
<comment type="caution">
    <text evidence="2">The sequence shown here is derived from an EMBL/GenBank/DDBJ whole genome shotgun (WGS) entry which is preliminary data.</text>
</comment>
<evidence type="ECO:0000313" key="3">
    <source>
        <dbReference type="Proteomes" id="UP001469553"/>
    </source>
</evidence>
<protein>
    <submittedName>
        <fullName evidence="2">Uncharacterized protein</fullName>
    </submittedName>
</protein>
<reference evidence="2 3" key="1">
    <citation type="submission" date="2021-06" db="EMBL/GenBank/DDBJ databases">
        <authorList>
            <person name="Palmer J.M."/>
        </authorList>
    </citation>
    <scope>NUCLEOTIDE SEQUENCE [LARGE SCALE GENOMIC DNA]</scope>
    <source>
        <strain evidence="2 3">AS_MEX2019</strain>
        <tissue evidence="2">Muscle</tissue>
    </source>
</reference>